<comment type="caution">
    <text evidence="1">The sequence shown here is derived from an EMBL/GenBank/DDBJ whole genome shotgun (WGS) entry which is preliminary data.</text>
</comment>
<keyword evidence="2" id="KW-1185">Reference proteome</keyword>
<name>A0A511WWE8_9BACI</name>
<dbReference type="Proteomes" id="UP000321886">
    <property type="component" value="Unassembled WGS sequence"/>
</dbReference>
<protein>
    <submittedName>
        <fullName evidence="1">Uncharacterized protein</fullName>
    </submittedName>
</protein>
<sequence length="44" mass="5189">MSFLCFLVPDERFFWEISTKTNTIRPLVNAYKVDTTDFGTIGKW</sequence>
<dbReference type="AlphaFoldDB" id="A0A511WWE8"/>
<gene>
    <name evidence="1" type="ORF">HFA01_19740</name>
</gene>
<organism evidence="1 2">
    <name type="scientific">Halobacillus faecis</name>
    <dbReference type="NCBI Taxonomy" id="360184"/>
    <lineage>
        <taxon>Bacteria</taxon>
        <taxon>Bacillati</taxon>
        <taxon>Bacillota</taxon>
        <taxon>Bacilli</taxon>
        <taxon>Bacillales</taxon>
        <taxon>Bacillaceae</taxon>
        <taxon>Halobacillus</taxon>
    </lineage>
</organism>
<proteinExistence type="predicted"/>
<reference evidence="1 2" key="1">
    <citation type="submission" date="2019-07" db="EMBL/GenBank/DDBJ databases">
        <title>Whole genome shotgun sequence of Halobacillus faecis NBRC 103569.</title>
        <authorList>
            <person name="Hosoyama A."/>
            <person name="Uohara A."/>
            <person name="Ohji S."/>
            <person name="Ichikawa N."/>
        </authorList>
    </citation>
    <scope>NUCLEOTIDE SEQUENCE [LARGE SCALE GENOMIC DNA]</scope>
    <source>
        <strain evidence="1 2">NBRC 103569</strain>
    </source>
</reference>
<evidence type="ECO:0000313" key="2">
    <source>
        <dbReference type="Proteomes" id="UP000321886"/>
    </source>
</evidence>
<evidence type="ECO:0000313" key="1">
    <source>
        <dbReference type="EMBL" id="GEN53712.1"/>
    </source>
</evidence>
<accession>A0A511WWE8</accession>
<dbReference type="EMBL" id="BJYD01000017">
    <property type="protein sequence ID" value="GEN53712.1"/>
    <property type="molecule type" value="Genomic_DNA"/>
</dbReference>